<name>A0A9K3LN56_9STRA</name>
<reference evidence="1" key="2">
    <citation type="submission" date="2021-04" db="EMBL/GenBank/DDBJ databases">
        <authorList>
            <person name="Podell S."/>
        </authorList>
    </citation>
    <scope>NUCLEOTIDE SEQUENCE</scope>
    <source>
        <strain evidence="1">Hildebrandi</strain>
    </source>
</reference>
<evidence type="ECO:0008006" key="3">
    <source>
        <dbReference type="Google" id="ProtNLM"/>
    </source>
</evidence>
<organism evidence="1 2">
    <name type="scientific">Nitzschia inconspicua</name>
    <dbReference type="NCBI Taxonomy" id="303405"/>
    <lineage>
        <taxon>Eukaryota</taxon>
        <taxon>Sar</taxon>
        <taxon>Stramenopiles</taxon>
        <taxon>Ochrophyta</taxon>
        <taxon>Bacillariophyta</taxon>
        <taxon>Bacillariophyceae</taxon>
        <taxon>Bacillariophycidae</taxon>
        <taxon>Bacillariales</taxon>
        <taxon>Bacillariaceae</taxon>
        <taxon>Nitzschia</taxon>
    </lineage>
</organism>
<reference evidence="1" key="1">
    <citation type="journal article" date="2021" name="Sci. Rep.">
        <title>Diploid genomic architecture of Nitzschia inconspicua, an elite biomass production diatom.</title>
        <authorList>
            <person name="Oliver A."/>
            <person name="Podell S."/>
            <person name="Pinowska A."/>
            <person name="Traller J.C."/>
            <person name="Smith S.R."/>
            <person name="McClure R."/>
            <person name="Beliaev A."/>
            <person name="Bohutskyi P."/>
            <person name="Hill E.A."/>
            <person name="Rabines A."/>
            <person name="Zheng H."/>
            <person name="Allen L.Z."/>
            <person name="Kuo A."/>
            <person name="Grigoriev I.V."/>
            <person name="Allen A.E."/>
            <person name="Hazlebeck D."/>
            <person name="Allen E.E."/>
        </authorList>
    </citation>
    <scope>NUCLEOTIDE SEQUENCE</scope>
    <source>
        <strain evidence="1">Hildebrandi</strain>
    </source>
</reference>
<keyword evidence="2" id="KW-1185">Reference proteome</keyword>
<proteinExistence type="predicted"/>
<dbReference type="AlphaFoldDB" id="A0A9K3LN56"/>
<dbReference type="OrthoDB" id="2668416at2759"/>
<evidence type="ECO:0000313" key="1">
    <source>
        <dbReference type="EMBL" id="KAG7363861.1"/>
    </source>
</evidence>
<dbReference type="EMBL" id="JAGRRH010000009">
    <property type="protein sequence ID" value="KAG7363861.1"/>
    <property type="molecule type" value="Genomic_DNA"/>
</dbReference>
<sequence>METLTLLPADHKKQSQIAAEFATKSTYGFDNVVAAIDGMLIWITKPSDKLQEKEEELNSVDNFFCRKKQKYGLHLQGTCDANGRFVDVFLGFPASKVKFEDIGRNAWLS</sequence>
<evidence type="ECO:0000313" key="2">
    <source>
        <dbReference type="Proteomes" id="UP000693970"/>
    </source>
</evidence>
<accession>A0A9K3LN56</accession>
<dbReference type="Proteomes" id="UP000693970">
    <property type="component" value="Unassembled WGS sequence"/>
</dbReference>
<protein>
    <recommendedName>
        <fullName evidence="3">DDE Tnp4 domain-containing protein</fullName>
    </recommendedName>
</protein>
<comment type="caution">
    <text evidence="1">The sequence shown here is derived from an EMBL/GenBank/DDBJ whole genome shotgun (WGS) entry which is preliminary data.</text>
</comment>
<gene>
    <name evidence="1" type="ORF">IV203_037062</name>
</gene>